<organism evidence="1 2">
    <name type="scientific">Secundilactobacillus angelensis</name>
    <dbReference type="NCBI Taxonomy" id="2722706"/>
    <lineage>
        <taxon>Bacteria</taxon>
        <taxon>Bacillati</taxon>
        <taxon>Bacillota</taxon>
        <taxon>Bacilli</taxon>
        <taxon>Lactobacillales</taxon>
        <taxon>Lactobacillaceae</taxon>
        <taxon>Secundilactobacillus</taxon>
    </lineage>
</organism>
<dbReference type="NCBIfam" id="TIGR01563">
    <property type="entry name" value="gp16_SPP1"/>
    <property type="match status" value="1"/>
</dbReference>
<dbReference type="Proteomes" id="UP000763447">
    <property type="component" value="Unassembled WGS sequence"/>
</dbReference>
<dbReference type="EMBL" id="JAAXLJ010000003">
    <property type="protein sequence ID" value="NLR17682.1"/>
    <property type="molecule type" value="Genomic_DNA"/>
</dbReference>
<protein>
    <submittedName>
        <fullName evidence="1">Phage head closure protein</fullName>
    </submittedName>
</protein>
<sequence length="114" mass="12799">MAISPYSFNRRVQFGTAKSLVNKKTGGTVPTFVPEFKRYCAIRTRTLNQQYLAIQNDMKDSIVVVIRHTPKVNESLLAKLGDKVYQIIDISPDESNNMNTFDLITMTVAEKVGG</sequence>
<dbReference type="InterPro" id="IPR038666">
    <property type="entry name" value="SSP1_head-tail_sf"/>
</dbReference>
<dbReference type="Pfam" id="PF05521">
    <property type="entry name" value="Phage_HCP"/>
    <property type="match status" value="1"/>
</dbReference>
<gene>
    <name evidence="1" type="ORF">HC026_01975</name>
</gene>
<dbReference type="RefSeq" id="WP_168924308.1">
    <property type="nucleotide sequence ID" value="NZ_JAAXLJ010000003.1"/>
</dbReference>
<reference evidence="1 2" key="1">
    <citation type="submission" date="2020-04" db="EMBL/GenBank/DDBJ databases">
        <title>A novel species of genus Lactobacillus that was isolated from fermented food Zha-chili.</title>
        <authorList>
            <person name="Zhang Z."/>
        </authorList>
    </citation>
    <scope>NUCLEOTIDE SEQUENCE [LARGE SCALE GENOMIC DNA]</scope>
    <source>
        <strain evidence="2">HBUAS51383</strain>
    </source>
</reference>
<keyword evidence="2" id="KW-1185">Reference proteome</keyword>
<evidence type="ECO:0000313" key="1">
    <source>
        <dbReference type="EMBL" id="NLR17682.1"/>
    </source>
</evidence>
<accession>A0ABX1KUR9</accession>
<dbReference type="Gene3D" id="2.40.10.270">
    <property type="entry name" value="Bacteriophage SPP1 head-tail adaptor protein"/>
    <property type="match status" value="1"/>
</dbReference>
<comment type="caution">
    <text evidence="1">The sequence shown here is derived from an EMBL/GenBank/DDBJ whole genome shotgun (WGS) entry which is preliminary data.</text>
</comment>
<proteinExistence type="predicted"/>
<evidence type="ECO:0000313" key="2">
    <source>
        <dbReference type="Proteomes" id="UP000763447"/>
    </source>
</evidence>
<dbReference type="InterPro" id="IPR008767">
    <property type="entry name" value="Phage_SPP1_head-tail_adaptor"/>
</dbReference>
<name>A0ABX1KUR9_9LACO</name>